<dbReference type="Gramene" id="BGIOSGA001343-TA">
    <property type="protein sequence ID" value="BGIOSGA001343-PA"/>
    <property type="gene ID" value="BGIOSGA001343"/>
</dbReference>
<name>B8AAR2_ORYSI</name>
<accession>B8AAR2</accession>
<gene>
    <name evidence="2" type="ORF">OsI_02572</name>
</gene>
<dbReference type="HOGENOM" id="CLU_030164_0_0_1"/>
<evidence type="ECO:0000256" key="1">
    <source>
        <dbReference type="SAM" id="MobiDB-lite"/>
    </source>
</evidence>
<organism evidence="2 3">
    <name type="scientific">Oryza sativa subsp. indica</name>
    <name type="common">Rice</name>
    <dbReference type="NCBI Taxonomy" id="39946"/>
    <lineage>
        <taxon>Eukaryota</taxon>
        <taxon>Viridiplantae</taxon>
        <taxon>Streptophyta</taxon>
        <taxon>Embryophyta</taxon>
        <taxon>Tracheophyta</taxon>
        <taxon>Spermatophyta</taxon>
        <taxon>Magnoliopsida</taxon>
        <taxon>Liliopsida</taxon>
        <taxon>Poales</taxon>
        <taxon>Poaceae</taxon>
        <taxon>BOP clade</taxon>
        <taxon>Oryzoideae</taxon>
        <taxon>Oryzeae</taxon>
        <taxon>Oryzinae</taxon>
        <taxon>Oryza</taxon>
        <taxon>Oryza sativa</taxon>
    </lineage>
</organism>
<dbReference type="STRING" id="39946.B8AAR2"/>
<sequence>MERGDGASSLRTAGGGDAGMTPEVRKIGGVAGTVINTLRGNKSKKHMAKKRESCTPDARGTPWKGRLRSHHPALPTSPSLLPSSSAKNQKKKREQEAQSFKRRAAPKKAKDTGKCGSRSQDAAEKPLLPAPPRRSPRLAGNPPALVDGVCKESMVRGKQSAIVPFRRSLRLCHNQNSQNAFSMDQNHESSSRRSQKNTVVKLSMRMVSHKDSQKIFCQDSQGIPPRIRVPDLSCKKTQKEELNSNCCEKLARKRKRGTEERMSSSKRQSHKDPKSLSLKCQERMIHQWILVIHDSLRVNSVAICLQFSLLTETAIRQTSNKRVPGKSAEECLSRVHADLSTPTPIAPRPRTSKMKFSPLGHFTLSDPKHPNVLEPSFRRRTAKQKSLAAQKTVRHLLKKQCLTDQTQEADHFSIFETSPTVLPVEFSFEDSPGTPNSSGKKLLARLETVKNVGINPAEPSPAVLKPIKNVILHEKYVDRLSRREGTTRPRKKAAGSKALDSVKTQQAGGVKAARNALITEATDFISHFKKMQANPLAHVVEDDEDDEIDVLSVILAIIELIRSCLLYIKF</sequence>
<feature type="compositionally biased region" description="Low complexity" evidence="1">
    <location>
        <begin position="72"/>
        <end position="86"/>
    </location>
</feature>
<protein>
    <submittedName>
        <fullName evidence="2">Uncharacterized protein</fullName>
    </submittedName>
</protein>
<dbReference type="Proteomes" id="UP000007015">
    <property type="component" value="Chromosome 1"/>
</dbReference>
<feature type="region of interest" description="Disordered" evidence="1">
    <location>
        <begin position="1"/>
        <end position="144"/>
    </location>
</feature>
<dbReference type="EMBL" id="CM000126">
    <property type="protein sequence ID" value="EEC70958.1"/>
    <property type="molecule type" value="Genomic_DNA"/>
</dbReference>
<feature type="region of interest" description="Disordered" evidence="1">
    <location>
        <begin position="253"/>
        <end position="276"/>
    </location>
</feature>
<evidence type="ECO:0000313" key="2">
    <source>
        <dbReference type="EMBL" id="EEC70958.1"/>
    </source>
</evidence>
<keyword evidence="3" id="KW-1185">Reference proteome</keyword>
<evidence type="ECO:0000313" key="3">
    <source>
        <dbReference type="Proteomes" id="UP000007015"/>
    </source>
</evidence>
<dbReference type="AlphaFoldDB" id="B8AAR2"/>
<proteinExistence type="predicted"/>
<dbReference type="OMA" id="SHFKKMQ"/>
<reference evidence="2 3" key="1">
    <citation type="journal article" date="2005" name="PLoS Biol.">
        <title>The genomes of Oryza sativa: a history of duplications.</title>
        <authorList>
            <person name="Yu J."/>
            <person name="Wang J."/>
            <person name="Lin W."/>
            <person name="Li S."/>
            <person name="Li H."/>
            <person name="Zhou J."/>
            <person name="Ni P."/>
            <person name="Dong W."/>
            <person name="Hu S."/>
            <person name="Zeng C."/>
            <person name="Zhang J."/>
            <person name="Zhang Y."/>
            <person name="Li R."/>
            <person name="Xu Z."/>
            <person name="Li S."/>
            <person name="Li X."/>
            <person name="Zheng H."/>
            <person name="Cong L."/>
            <person name="Lin L."/>
            <person name="Yin J."/>
            <person name="Geng J."/>
            <person name="Li G."/>
            <person name="Shi J."/>
            <person name="Liu J."/>
            <person name="Lv H."/>
            <person name="Li J."/>
            <person name="Wang J."/>
            <person name="Deng Y."/>
            <person name="Ran L."/>
            <person name="Shi X."/>
            <person name="Wang X."/>
            <person name="Wu Q."/>
            <person name="Li C."/>
            <person name="Ren X."/>
            <person name="Wang J."/>
            <person name="Wang X."/>
            <person name="Li D."/>
            <person name="Liu D."/>
            <person name="Zhang X."/>
            <person name="Ji Z."/>
            <person name="Zhao W."/>
            <person name="Sun Y."/>
            <person name="Zhang Z."/>
            <person name="Bao J."/>
            <person name="Han Y."/>
            <person name="Dong L."/>
            <person name="Ji J."/>
            <person name="Chen P."/>
            <person name="Wu S."/>
            <person name="Liu J."/>
            <person name="Xiao Y."/>
            <person name="Bu D."/>
            <person name="Tan J."/>
            <person name="Yang L."/>
            <person name="Ye C."/>
            <person name="Zhang J."/>
            <person name="Xu J."/>
            <person name="Zhou Y."/>
            <person name="Yu Y."/>
            <person name="Zhang B."/>
            <person name="Zhuang S."/>
            <person name="Wei H."/>
            <person name="Liu B."/>
            <person name="Lei M."/>
            <person name="Yu H."/>
            <person name="Li Y."/>
            <person name="Xu H."/>
            <person name="Wei S."/>
            <person name="He X."/>
            <person name="Fang L."/>
            <person name="Zhang Z."/>
            <person name="Zhang Y."/>
            <person name="Huang X."/>
            <person name="Su Z."/>
            <person name="Tong W."/>
            <person name="Li J."/>
            <person name="Tong Z."/>
            <person name="Li S."/>
            <person name="Ye J."/>
            <person name="Wang L."/>
            <person name="Fang L."/>
            <person name="Lei T."/>
            <person name="Chen C."/>
            <person name="Chen H."/>
            <person name="Xu Z."/>
            <person name="Li H."/>
            <person name="Huang H."/>
            <person name="Zhang F."/>
            <person name="Xu H."/>
            <person name="Li N."/>
            <person name="Zhao C."/>
            <person name="Li S."/>
            <person name="Dong L."/>
            <person name="Huang Y."/>
            <person name="Li L."/>
            <person name="Xi Y."/>
            <person name="Qi Q."/>
            <person name="Li W."/>
            <person name="Zhang B."/>
            <person name="Hu W."/>
            <person name="Zhang Y."/>
            <person name="Tian X."/>
            <person name="Jiao Y."/>
            <person name="Liang X."/>
            <person name="Jin J."/>
            <person name="Gao L."/>
            <person name="Zheng W."/>
            <person name="Hao B."/>
            <person name="Liu S."/>
            <person name="Wang W."/>
            <person name="Yuan L."/>
            <person name="Cao M."/>
            <person name="McDermott J."/>
            <person name="Samudrala R."/>
            <person name="Wang J."/>
            <person name="Wong G.K."/>
            <person name="Yang H."/>
        </authorList>
    </citation>
    <scope>NUCLEOTIDE SEQUENCE [LARGE SCALE GENOMIC DNA]</scope>
    <source>
        <strain evidence="3">cv. 93-11</strain>
    </source>
</reference>